<name>A0ABU3B5A4_9GAMM</name>
<protein>
    <recommendedName>
        <fullName evidence="4">PepSY domain-containing protein</fullName>
    </recommendedName>
</protein>
<evidence type="ECO:0000313" key="3">
    <source>
        <dbReference type="Proteomes" id="UP001259982"/>
    </source>
</evidence>
<dbReference type="Proteomes" id="UP001259982">
    <property type="component" value="Unassembled WGS sequence"/>
</dbReference>
<feature type="signal peptide" evidence="1">
    <location>
        <begin position="1"/>
        <end position="20"/>
    </location>
</feature>
<dbReference type="Gene3D" id="3.10.450.40">
    <property type="match status" value="1"/>
</dbReference>
<keyword evidence="3" id="KW-1185">Reference proteome</keyword>
<reference evidence="2 3" key="1">
    <citation type="submission" date="2023-09" db="EMBL/GenBank/DDBJ databases">
        <authorList>
            <person name="Rey-Velasco X."/>
        </authorList>
    </citation>
    <scope>NUCLEOTIDE SEQUENCE [LARGE SCALE GENOMIC DNA]</scope>
    <source>
        <strain evidence="2 3">P385</strain>
    </source>
</reference>
<proteinExistence type="predicted"/>
<accession>A0ABU3B5A4</accession>
<evidence type="ECO:0008006" key="4">
    <source>
        <dbReference type="Google" id="ProtNLM"/>
    </source>
</evidence>
<keyword evidence="1" id="KW-0732">Signal</keyword>
<comment type="caution">
    <text evidence="2">The sequence shown here is derived from an EMBL/GenBank/DDBJ whole genome shotgun (WGS) entry which is preliminary data.</text>
</comment>
<evidence type="ECO:0000313" key="2">
    <source>
        <dbReference type="EMBL" id="MDT0617634.1"/>
    </source>
</evidence>
<evidence type="ECO:0000256" key="1">
    <source>
        <dbReference type="SAM" id="SignalP"/>
    </source>
</evidence>
<feature type="chain" id="PRO_5046904611" description="PepSY domain-containing protein" evidence="1">
    <location>
        <begin position="21"/>
        <end position="110"/>
    </location>
</feature>
<organism evidence="2 3">
    <name type="scientific">Spectribacter acetivorans</name>
    <dbReference type="NCBI Taxonomy" id="3075603"/>
    <lineage>
        <taxon>Bacteria</taxon>
        <taxon>Pseudomonadati</taxon>
        <taxon>Pseudomonadota</taxon>
        <taxon>Gammaproteobacteria</taxon>
        <taxon>Salinisphaerales</taxon>
        <taxon>Salinisphaeraceae</taxon>
        <taxon>Spectribacter</taxon>
    </lineage>
</organism>
<sequence length="110" mass="11893">MMRLVLVLTCVLLAGMPAVADDQREARAALEAGKIRPLAELLARVETDCRGDMLEVELDEDDERWSYEITLVGPHGDVAELEYDASSLALLEAEGRGLAALECVPPGTPD</sequence>
<gene>
    <name evidence="2" type="ORF">RM531_04040</name>
</gene>
<dbReference type="EMBL" id="JAVRHY010000003">
    <property type="protein sequence ID" value="MDT0617634.1"/>
    <property type="molecule type" value="Genomic_DNA"/>
</dbReference>
<dbReference type="RefSeq" id="WP_311657496.1">
    <property type="nucleotide sequence ID" value="NZ_JAVRHY010000003.1"/>
</dbReference>